<feature type="region of interest" description="Disordered" evidence="1">
    <location>
        <begin position="456"/>
        <end position="497"/>
    </location>
</feature>
<dbReference type="PANTHER" id="PTHR11161">
    <property type="entry name" value="O-ACYLTRANSFERASE"/>
    <property type="match status" value="1"/>
</dbReference>
<dbReference type="PANTHER" id="PTHR11161:SF0">
    <property type="entry name" value="O-ACYLTRANSFERASE LIKE PROTEIN"/>
    <property type="match status" value="1"/>
</dbReference>
<dbReference type="VEuPathDB" id="VectorBase:ISCI014963"/>
<dbReference type="EMBL" id="ABJB010576728">
    <property type="status" value="NOT_ANNOTATED_CDS"/>
    <property type="molecule type" value="Genomic_DNA"/>
</dbReference>
<evidence type="ECO:0000313" key="5">
    <source>
        <dbReference type="EnsemblMetazoa" id="ISCW014963-PA"/>
    </source>
</evidence>
<dbReference type="PaxDb" id="6945-B7QH53"/>
<dbReference type="EMBL" id="ABJB011076935">
    <property type="status" value="NOT_ANNOTATED_CDS"/>
    <property type="molecule type" value="Genomic_DNA"/>
</dbReference>
<dbReference type="VEuPathDB" id="VectorBase:ISCP_011464"/>
<evidence type="ECO:0000313" key="4">
    <source>
        <dbReference type="EMBL" id="EEC18175.1"/>
    </source>
</evidence>
<evidence type="ECO:0000256" key="2">
    <source>
        <dbReference type="SAM" id="Phobius"/>
    </source>
</evidence>
<dbReference type="InterPro" id="IPR052728">
    <property type="entry name" value="O2_lipid_transport_reg"/>
</dbReference>
<dbReference type="EMBL" id="ABJB010207519">
    <property type="status" value="NOT_ANNOTATED_CDS"/>
    <property type="molecule type" value="Genomic_DNA"/>
</dbReference>
<protein>
    <recommendedName>
        <fullName evidence="3">Nose resistant-to-fluoxetine protein N-terminal domain-containing protein</fullName>
    </recommendedName>
</protein>
<dbReference type="OrthoDB" id="207378at2759"/>
<feature type="transmembrane region" description="Helical" evidence="2">
    <location>
        <begin position="237"/>
        <end position="257"/>
    </location>
</feature>
<gene>
    <name evidence="4" type="ORF">IscW_ISCW014963</name>
</gene>
<dbReference type="EMBL" id="DS937014">
    <property type="protein sequence ID" value="EEC18175.1"/>
    <property type="molecule type" value="Genomic_DNA"/>
</dbReference>
<name>B7QH53_IXOSC</name>
<reference evidence="4 6" key="1">
    <citation type="submission" date="2008-03" db="EMBL/GenBank/DDBJ databases">
        <title>Annotation of Ixodes scapularis.</title>
        <authorList>
            <consortium name="Ixodes scapularis Genome Project Consortium"/>
            <person name="Caler E."/>
            <person name="Hannick L.I."/>
            <person name="Bidwell S."/>
            <person name="Joardar V."/>
            <person name="Thiagarajan M."/>
            <person name="Amedeo P."/>
            <person name="Galinsky K.J."/>
            <person name="Schobel S."/>
            <person name="Inman J."/>
            <person name="Hostetler J."/>
            <person name="Miller J."/>
            <person name="Hammond M."/>
            <person name="Megy K."/>
            <person name="Lawson D."/>
            <person name="Kodira C."/>
            <person name="Sutton G."/>
            <person name="Meyer J."/>
            <person name="Hill C.A."/>
            <person name="Birren B."/>
            <person name="Nene V."/>
            <person name="Collins F."/>
            <person name="Alarcon-Chaidez F."/>
            <person name="Wikel S."/>
            <person name="Strausberg R."/>
        </authorList>
    </citation>
    <scope>NUCLEOTIDE SEQUENCE [LARGE SCALE GENOMIC DNA]</scope>
    <source>
        <strain evidence="6">Wikel</strain>
        <strain evidence="4">Wikel colony</strain>
    </source>
</reference>
<dbReference type="Proteomes" id="UP000001555">
    <property type="component" value="Unassembled WGS sequence"/>
</dbReference>
<dbReference type="InterPro" id="IPR006621">
    <property type="entry name" value="Nose-resist-to-fluoxetine_N"/>
</dbReference>
<evidence type="ECO:0000259" key="3">
    <source>
        <dbReference type="Pfam" id="PF20146"/>
    </source>
</evidence>
<feature type="transmembrane region" description="Helical" evidence="2">
    <location>
        <begin position="371"/>
        <end position="392"/>
    </location>
</feature>
<dbReference type="InParanoid" id="B7QH53"/>
<evidence type="ECO:0000256" key="1">
    <source>
        <dbReference type="SAM" id="MobiDB-lite"/>
    </source>
</evidence>
<feature type="transmembrane region" description="Helical" evidence="2">
    <location>
        <begin position="124"/>
        <end position="146"/>
    </location>
</feature>
<dbReference type="EMBL" id="ABJB010743189">
    <property type="status" value="NOT_ANNOTATED_CDS"/>
    <property type="molecule type" value="Genomic_DNA"/>
</dbReference>
<keyword evidence="2" id="KW-1133">Transmembrane helix</keyword>
<feature type="transmembrane region" description="Helical" evidence="2">
    <location>
        <begin position="338"/>
        <end position="359"/>
    </location>
</feature>
<keyword evidence="2" id="KW-0472">Membrane</keyword>
<dbReference type="EMBL" id="ABJB011127069">
    <property type="status" value="NOT_ANNOTATED_CDS"/>
    <property type="molecule type" value="Genomic_DNA"/>
</dbReference>
<keyword evidence="2" id="KW-0812">Transmembrane</keyword>
<accession>B7QH53</accession>
<proteinExistence type="predicted"/>
<keyword evidence="6" id="KW-1185">Reference proteome</keyword>
<dbReference type="AlphaFoldDB" id="B7QH53"/>
<feature type="transmembrane region" description="Helical" evidence="2">
    <location>
        <begin position="269"/>
        <end position="287"/>
    </location>
</feature>
<dbReference type="EMBL" id="ABJB010136719">
    <property type="status" value="NOT_ANNOTATED_CDS"/>
    <property type="molecule type" value="Genomic_DNA"/>
</dbReference>
<organism>
    <name type="scientific">Ixodes scapularis</name>
    <name type="common">Black-legged tick</name>
    <name type="synonym">Deer tick</name>
    <dbReference type="NCBI Taxonomy" id="6945"/>
    <lineage>
        <taxon>Eukaryota</taxon>
        <taxon>Metazoa</taxon>
        <taxon>Ecdysozoa</taxon>
        <taxon>Arthropoda</taxon>
        <taxon>Chelicerata</taxon>
        <taxon>Arachnida</taxon>
        <taxon>Acari</taxon>
        <taxon>Parasitiformes</taxon>
        <taxon>Ixodida</taxon>
        <taxon>Ixodoidea</taxon>
        <taxon>Ixodidae</taxon>
        <taxon>Ixodinae</taxon>
        <taxon>Ixodes</taxon>
    </lineage>
</organism>
<feature type="transmembrane region" description="Helical" evidence="2">
    <location>
        <begin position="412"/>
        <end position="433"/>
    </location>
</feature>
<dbReference type="Pfam" id="PF20146">
    <property type="entry name" value="NRF"/>
    <property type="match status" value="1"/>
</dbReference>
<dbReference type="EMBL" id="ABJB010438589">
    <property type="status" value="NOT_ANNOTATED_CDS"/>
    <property type="molecule type" value="Genomic_DNA"/>
</dbReference>
<dbReference type="EnsemblMetazoa" id="ISCW014963-RA">
    <property type="protein sequence ID" value="ISCW014963-PA"/>
    <property type="gene ID" value="ISCW014963"/>
</dbReference>
<dbReference type="HOGENOM" id="CLU_506515_0_0_1"/>
<feature type="domain" description="Nose resistant-to-fluoxetine protein N-terminal" evidence="3">
    <location>
        <begin position="1"/>
        <end position="94"/>
    </location>
</feature>
<evidence type="ECO:0000313" key="6">
    <source>
        <dbReference type="Proteomes" id="UP000001555"/>
    </source>
</evidence>
<sequence>MSGRLADYGAYDQCLAMRHPQMAFQGKYCLLNFKAPRLTPRVFRASNKYIDHFNLKFTGNISCALESEVMKILPVFVLGSCIPSSCRKEDLQFILDTVVSKYKIRIEVNACETQEPVPLERRQIAIICIYSLWILFLLIGTAYDFFRNWKVRGEYTCSTGPQDQGTLSRIVLAFSLRRGVLKLVQMPKWGVYCSELGFVHGMRVLSTTWIVLGHTKVVKDLHDTEWLVFIKRVQQDIFFSLQVNAFMAVGSFLAITRLTVTLMHVYTKAYVHAPSLFTGLIFGCLAAKAHKLSRKAEMLLWTVSVLFAMSSLFGVYSWNIGRQPELLESAIYAGLHRFAWAFGVSWVMYACVTGRGGLVNRMLAFPLFYPLGRLSFAVYLVHFMLLVCNVLLSRERQPQQPFLQMQYHISTVLVSYALATIVYLCVECPFAVLDNLMFGGMKAKYDAQVAASIRQNGPQEPNEAAHVTNAGPNSGAQGGSVHLRDSERQNNLDGCSAKQGSVSQAELCQNQFSASQNGTYQGNMNERCTNGSTFICHL</sequence>
<feature type="transmembrane region" description="Helical" evidence="2">
    <location>
        <begin position="299"/>
        <end position="318"/>
    </location>
</feature>
<dbReference type="VEuPathDB" id="VectorBase:ISCP_025779"/>
<dbReference type="VEuPathDB" id="VectorBase:ISCW014963"/>
<reference evidence="5" key="2">
    <citation type="submission" date="2020-05" db="UniProtKB">
        <authorList>
            <consortium name="EnsemblMetazoa"/>
        </authorList>
    </citation>
    <scope>IDENTIFICATION</scope>
    <source>
        <strain evidence="5">wikel</strain>
    </source>
</reference>